<dbReference type="EC" id="3.1.2.4" evidence="2"/>
<dbReference type="Gene3D" id="3.90.226.10">
    <property type="entry name" value="2-enoyl-CoA Hydratase, Chain A, domain 1"/>
    <property type="match status" value="1"/>
</dbReference>
<dbReference type="InterPro" id="IPR032259">
    <property type="entry name" value="HIBYL-CoA-H"/>
</dbReference>
<dbReference type="Proteomes" id="UP000297753">
    <property type="component" value="Unassembled WGS sequence"/>
</dbReference>
<reference evidence="5 6" key="1">
    <citation type="submission" date="2019-01" db="EMBL/GenBank/DDBJ databases">
        <title>Vibrio BEI176 sp. nov, a marine bacterium isolated from China: eastern marignal seas.</title>
        <authorList>
            <person name="Li B."/>
        </authorList>
    </citation>
    <scope>NUCLEOTIDE SEQUENCE [LARGE SCALE GENOMIC DNA]</scope>
    <source>
        <strain evidence="5 6">BEI176</strain>
    </source>
</reference>
<keyword evidence="5" id="KW-0413">Isomerase</keyword>
<dbReference type="GO" id="GO:0006574">
    <property type="term" value="P:L-valine catabolic process"/>
    <property type="evidence" value="ECO:0007669"/>
    <property type="project" value="TreeGrafter"/>
</dbReference>
<keyword evidence="6" id="KW-1185">Reference proteome</keyword>
<dbReference type="RefSeq" id="WP_134836386.1">
    <property type="nucleotide sequence ID" value="NZ_SATR01000026.1"/>
</dbReference>
<dbReference type="InterPro" id="IPR045004">
    <property type="entry name" value="ECH_dom"/>
</dbReference>
<keyword evidence="3" id="KW-0378">Hydrolase</keyword>
<comment type="caution">
    <text evidence="5">The sequence shown here is derived from an EMBL/GenBank/DDBJ whole genome shotgun (WGS) entry which is preliminary data.</text>
</comment>
<sequence length="376" mass="41578">MSDTVHFVELPCSGSPYKIGVVTLHNEASLNALTLDMLVCLKAKLETWHEDDDIVCVVLEGAGDKAFCAGGDVRTMFNVMQSAGPDEIENFCSMYFTVEYQCDYLIHTYCKPIIAWGHGIVMGGGMGLYMGSSHKVVAPDSRLAMPEISIGLFPDVGATWFLNRLDAGIGLFLGLTGMMVNAADAVELHLADHLVLESHKESFVEQLQVADWDCVDDTYEVVTELLEGFEAQISDQKPELQIMPYFNHIQQACSANDLFHVADNILALAGDAKWLSNAKTNLVSGSPITAHICFRLMKDYSELSLAECFRLELILAVNCALLGEFKEGVRARLIDKDGQPNWKFANISKVDSKTIDDLFVSIWDQESHPLARLGHY</sequence>
<gene>
    <name evidence="5" type="ORF">ELS82_16125</name>
</gene>
<evidence type="ECO:0000256" key="2">
    <source>
        <dbReference type="ARBA" id="ARBA00011915"/>
    </source>
</evidence>
<evidence type="ECO:0000256" key="1">
    <source>
        <dbReference type="ARBA" id="ARBA00001709"/>
    </source>
</evidence>
<evidence type="ECO:0000259" key="4">
    <source>
        <dbReference type="Pfam" id="PF16113"/>
    </source>
</evidence>
<dbReference type="InterPro" id="IPR029045">
    <property type="entry name" value="ClpP/crotonase-like_dom_sf"/>
</dbReference>
<dbReference type="GO" id="GO:0005829">
    <property type="term" value="C:cytosol"/>
    <property type="evidence" value="ECO:0007669"/>
    <property type="project" value="TreeGrafter"/>
</dbReference>
<dbReference type="EMBL" id="SATR01000026">
    <property type="protein sequence ID" value="TFH90540.1"/>
    <property type="molecule type" value="Genomic_DNA"/>
</dbReference>
<dbReference type="PANTHER" id="PTHR43176">
    <property type="entry name" value="3-HYDROXYISOBUTYRYL-COA HYDROLASE-RELATED"/>
    <property type="match status" value="1"/>
</dbReference>
<proteinExistence type="predicted"/>
<evidence type="ECO:0000256" key="3">
    <source>
        <dbReference type="ARBA" id="ARBA00022801"/>
    </source>
</evidence>
<evidence type="ECO:0000313" key="5">
    <source>
        <dbReference type="EMBL" id="TFH90540.1"/>
    </source>
</evidence>
<dbReference type="OrthoDB" id="9790967at2"/>
<organism evidence="5 6">
    <name type="scientific">Vibrio ouci</name>
    <dbReference type="NCBI Taxonomy" id="2499078"/>
    <lineage>
        <taxon>Bacteria</taxon>
        <taxon>Pseudomonadati</taxon>
        <taxon>Pseudomonadota</taxon>
        <taxon>Gammaproteobacteria</taxon>
        <taxon>Vibrionales</taxon>
        <taxon>Vibrionaceae</taxon>
        <taxon>Vibrio</taxon>
    </lineage>
</organism>
<dbReference type="PANTHER" id="PTHR43176:SF3">
    <property type="entry name" value="3-HYDROXYISOBUTYRYL-COA HYDROLASE, MITOCHONDRIAL"/>
    <property type="match status" value="1"/>
</dbReference>
<comment type="catalytic activity">
    <reaction evidence="1">
        <text>3-hydroxy-2-methylpropanoyl-CoA + H2O = 3-hydroxy-2-methylpropanoate + CoA + H(+)</text>
        <dbReference type="Rhea" id="RHEA:20888"/>
        <dbReference type="ChEBI" id="CHEBI:11805"/>
        <dbReference type="ChEBI" id="CHEBI:15377"/>
        <dbReference type="ChEBI" id="CHEBI:15378"/>
        <dbReference type="ChEBI" id="CHEBI:57287"/>
        <dbReference type="ChEBI" id="CHEBI:57340"/>
        <dbReference type="EC" id="3.1.2.4"/>
    </reaction>
</comment>
<protein>
    <recommendedName>
        <fullName evidence="2">3-hydroxyisobutyryl-CoA hydrolase</fullName>
        <ecNumber evidence="2">3.1.2.4</ecNumber>
    </recommendedName>
</protein>
<dbReference type="AlphaFoldDB" id="A0A4Y8WC71"/>
<feature type="domain" description="Enoyl-CoA hydratase/isomerase" evidence="4">
    <location>
        <begin position="19"/>
        <end position="359"/>
    </location>
</feature>
<dbReference type="GO" id="GO:0003860">
    <property type="term" value="F:3-hydroxyisobutyryl-CoA hydrolase activity"/>
    <property type="evidence" value="ECO:0007669"/>
    <property type="project" value="UniProtKB-EC"/>
</dbReference>
<dbReference type="NCBIfam" id="NF004127">
    <property type="entry name" value="PRK05617.1"/>
    <property type="match status" value="1"/>
</dbReference>
<accession>A0A4Y8WC71</accession>
<name>A0A4Y8WC71_9VIBR</name>
<evidence type="ECO:0000313" key="6">
    <source>
        <dbReference type="Proteomes" id="UP000297753"/>
    </source>
</evidence>
<dbReference type="GO" id="GO:0016853">
    <property type="term" value="F:isomerase activity"/>
    <property type="evidence" value="ECO:0007669"/>
    <property type="project" value="UniProtKB-KW"/>
</dbReference>
<dbReference type="CDD" id="cd06558">
    <property type="entry name" value="crotonase-like"/>
    <property type="match status" value="1"/>
</dbReference>
<dbReference type="SUPFAM" id="SSF52096">
    <property type="entry name" value="ClpP/crotonase"/>
    <property type="match status" value="1"/>
</dbReference>
<dbReference type="Pfam" id="PF16113">
    <property type="entry name" value="ECH_2"/>
    <property type="match status" value="1"/>
</dbReference>